<dbReference type="OrthoDB" id="2944913at2759"/>
<gene>
    <name evidence="2" type="ORF">DFP72DRAFT_883733</name>
</gene>
<reference evidence="2 3" key="1">
    <citation type="submission" date="2020-07" db="EMBL/GenBank/DDBJ databases">
        <title>Comparative genomics of pyrophilous fungi reveals a link between fire events and developmental genes.</title>
        <authorList>
            <consortium name="DOE Joint Genome Institute"/>
            <person name="Steindorff A.S."/>
            <person name="Carver A."/>
            <person name="Calhoun S."/>
            <person name="Stillman K."/>
            <person name="Liu H."/>
            <person name="Lipzen A."/>
            <person name="Pangilinan J."/>
            <person name="Labutti K."/>
            <person name="Bruns T.D."/>
            <person name="Grigoriev I.V."/>
        </authorList>
    </citation>
    <scope>NUCLEOTIDE SEQUENCE [LARGE SCALE GENOMIC DNA]</scope>
    <source>
        <strain evidence="2 3">CBS 144469</strain>
    </source>
</reference>
<organism evidence="2 3">
    <name type="scientific">Ephemerocybe angulata</name>
    <dbReference type="NCBI Taxonomy" id="980116"/>
    <lineage>
        <taxon>Eukaryota</taxon>
        <taxon>Fungi</taxon>
        <taxon>Dikarya</taxon>
        <taxon>Basidiomycota</taxon>
        <taxon>Agaricomycotina</taxon>
        <taxon>Agaricomycetes</taxon>
        <taxon>Agaricomycetidae</taxon>
        <taxon>Agaricales</taxon>
        <taxon>Agaricineae</taxon>
        <taxon>Psathyrellaceae</taxon>
        <taxon>Ephemerocybe</taxon>
    </lineage>
</organism>
<dbReference type="AlphaFoldDB" id="A0A8H6I9C3"/>
<feature type="compositionally biased region" description="Low complexity" evidence="1">
    <location>
        <begin position="245"/>
        <end position="258"/>
    </location>
</feature>
<feature type="compositionally biased region" description="Polar residues" evidence="1">
    <location>
        <begin position="43"/>
        <end position="57"/>
    </location>
</feature>
<comment type="caution">
    <text evidence="2">The sequence shown here is derived from an EMBL/GenBank/DDBJ whole genome shotgun (WGS) entry which is preliminary data.</text>
</comment>
<accession>A0A8H6I9C3</accession>
<evidence type="ECO:0000256" key="1">
    <source>
        <dbReference type="SAM" id="MobiDB-lite"/>
    </source>
</evidence>
<protein>
    <submittedName>
        <fullName evidence="2">Uncharacterized protein</fullName>
    </submittedName>
</protein>
<evidence type="ECO:0000313" key="2">
    <source>
        <dbReference type="EMBL" id="KAF6760289.1"/>
    </source>
</evidence>
<feature type="compositionally biased region" description="Acidic residues" evidence="1">
    <location>
        <begin position="294"/>
        <end position="304"/>
    </location>
</feature>
<feature type="compositionally biased region" description="Basic residues" evidence="1">
    <location>
        <begin position="183"/>
        <end position="197"/>
    </location>
</feature>
<sequence>MYTDCVASSSRLPIQDIWDPPLSGWSFPLSDCRYESFALDTQTRRPSAASQQSTAKSPAQPVPPAATATRYPTFIPPRNAAISRMHNPPLIVSPVCWTGKNEYLALLASHHGVSWRPFYEHKPWFTVVCPPKPSTPPRQLNLRKRRVVPGALKEPSRSPGPEDMDVDELPPPSPELMEEAPAPKKRVQRSRAARTKPKPPTPSPPSSLPNSPEPSVLTLSPEQDLGLLSADVDPATTGDCNTKPAVASDVSRSASVASGETAVDAASPSKKRKSSENDDENLEDLKGDSLDLAGADEEGEDDDSASVAHGRAKRTRKVPANGSPDDAASEKMNSGRAPGTSARPSRKKARKA</sequence>
<proteinExistence type="predicted"/>
<feature type="compositionally biased region" description="Pro residues" evidence="1">
    <location>
        <begin position="198"/>
        <end position="207"/>
    </location>
</feature>
<keyword evidence="3" id="KW-1185">Reference proteome</keyword>
<evidence type="ECO:0000313" key="3">
    <source>
        <dbReference type="Proteomes" id="UP000521943"/>
    </source>
</evidence>
<feature type="region of interest" description="Disordered" evidence="1">
    <location>
        <begin position="43"/>
        <end position="70"/>
    </location>
</feature>
<dbReference type="Proteomes" id="UP000521943">
    <property type="component" value="Unassembled WGS sequence"/>
</dbReference>
<name>A0A8H6I9C3_9AGAR</name>
<dbReference type="EMBL" id="JACGCI010000013">
    <property type="protein sequence ID" value="KAF6760289.1"/>
    <property type="molecule type" value="Genomic_DNA"/>
</dbReference>
<feature type="region of interest" description="Disordered" evidence="1">
    <location>
        <begin position="131"/>
        <end position="352"/>
    </location>
</feature>